<protein>
    <submittedName>
        <fullName evidence="9">Reverse transcriptase domain-containing protein</fullName>
    </submittedName>
</protein>
<dbReference type="InterPro" id="IPR043128">
    <property type="entry name" value="Rev_trsase/Diguanyl_cyclase"/>
</dbReference>
<dbReference type="CDD" id="cd09274">
    <property type="entry name" value="RNase_HI_RT_Ty3"/>
    <property type="match status" value="1"/>
</dbReference>
<dbReference type="InterPro" id="IPR041588">
    <property type="entry name" value="Integrase_H2C2"/>
</dbReference>
<sequence>MTKLTQKKVKFDWGDKQEATFQLLKEKLCSAPILALPEGAENFIIYCDASHKGLGVVLMQNEKMIAYASRQLKIHEKNYTTHNLVLGAVVFALKIGRHYLYGTKCTMFTDHKSLQHILDQKELNMRQRHWIELLSDYDLMTIGLDLPKKILEAQTEARKPKNLNAEDVGGMLLKNLRESDNPRKEKLESRTDGTLCLNNRNWLMCYGNLRALIMHESHKSKYSVHPGSDKMYQDMKKLYWWPNMKADIATFVRKCLTCLKVKAKHQKPSGLLVQPEIPQWKWDNITMDFVIKLPRTLSGNDTIWVIVDRLTKSRHFLPMRENNSMDKLARLYMKEVVTRHGILVSSLLDRDGKDIHLKGQKRSQIDKTKHENGIEKCEKKSHVKVNLEVQFIFKFKSEDFKFDSSAYLIQVLISFVTLETLVVLKWDVLTKDFVPCTRTRLNALIFEKNVSIVGDWFHGYIRRQGAPNMNDLGGRFSRISKDTAYSVVHQPPQEETSKEVLQAKDDLLKSIETFLKKFNRISFRETPKVLIQAWNKFSEIKHAQPEEVQELLNELLQDVQNISEELAEYTIVYYDDDDDEDYTIAITPIVVDSNDDSSLSDDDSFSSKNIKYVDASPPDSELLSLEVVENVTPEDGEIKDDILREKLLNINLLIAKIEALNANPTPSSGIFDNEVPRIFYDYSLLGLYETFYDHIEEKSSGSTTTHSNFSLSKYDSFIFDLSINPFPPADRSNFYHEEFADELAHIISPPEYDCFYFKNKPELGDFTMDVAGDIFPTR</sequence>
<accession>A0ABQ5HQB5</accession>
<evidence type="ECO:0000256" key="5">
    <source>
        <dbReference type="ARBA" id="ARBA00022801"/>
    </source>
</evidence>
<dbReference type="Pfam" id="PF17917">
    <property type="entry name" value="RT_RNaseH"/>
    <property type="match status" value="1"/>
</dbReference>
<dbReference type="InterPro" id="IPR012337">
    <property type="entry name" value="RNaseH-like_sf"/>
</dbReference>
<reference evidence="9" key="2">
    <citation type="submission" date="2022-01" db="EMBL/GenBank/DDBJ databases">
        <authorList>
            <person name="Yamashiro T."/>
            <person name="Shiraishi A."/>
            <person name="Satake H."/>
            <person name="Nakayama K."/>
        </authorList>
    </citation>
    <scope>NUCLEOTIDE SEQUENCE</scope>
</reference>
<dbReference type="InterPro" id="IPR050951">
    <property type="entry name" value="Retrovirus_Pol_polyprotein"/>
</dbReference>
<proteinExistence type="predicted"/>
<dbReference type="SUPFAM" id="SSF53098">
    <property type="entry name" value="Ribonuclease H-like"/>
    <property type="match status" value="1"/>
</dbReference>
<evidence type="ECO:0000313" key="10">
    <source>
        <dbReference type="Proteomes" id="UP001151760"/>
    </source>
</evidence>
<organism evidence="9 10">
    <name type="scientific">Tanacetum coccineum</name>
    <dbReference type="NCBI Taxonomy" id="301880"/>
    <lineage>
        <taxon>Eukaryota</taxon>
        <taxon>Viridiplantae</taxon>
        <taxon>Streptophyta</taxon>
        <taxon>Embryophyta</taxon>
        <taxon>Tracheophyta</taxon>
        <taxon>Spermatophyta</taxon>
        <taxon>Magnoliopsida</taxon>
        <taxon>eudicotyledons</taxon>
        <taxon>Gunneridae</taxon>
        <taxon>Pentapetalae</taxon>
        <taxon>asterids</taxon>
        <taxon>campanulids</taxon>
        <taxon>Asterales</taxon>
        <taxon>Asteraceae</taxon>
        <taxon>Asteroideae</taxon>
        <taxon>Anthemideae</taxon>
        <taxon>Anthemidinae</taxon>
        <taxon>Tanacetum</taxon>
    </lineage>
</organism>
<dbReference type="InterPro" id="IPR041373">
    <property type="entry name" value="RT_RNaseH"/>
</dbReference>
<keyword evidence="5" id="KW-0378">Hydrolase</keyword>
<dbReference type="Gene3D" id="1.10.340.70">
    <property type="match status" value="1"/>
</dbReference>
<dbReference type="Gene3D" id="3.10.20.370">
    <property type="match status" value="1"/>
</dbReference>
<keyword evidence="4" id="KW-0255">Endonuclease</keyword>
<dbReference type="Gene3D" id="3.30.70.270">
    <property type="match status" value="1"/>
</dbReference>
<evidence type="ECO:0000256" key="1">
    <source>
        <dbReference type="ARBA" id="ARBA00022679"/>
    </source>
</evidence>
<keyword evidence="3" id="KW-0540">Nuclease</keyword>
<feature type="domain" description="Reverse transcriptase RNase H-like" evidence="7">
    <location>
        <begin position="41"/>
        <end position="137"/>
    </location>
</feature>
<dbReference type="PANTHER" id="PTHR37984:SF5">
    <property type="entry name" value="PROTEIN NYNRIN-LIKE"/>
    <property type="match status" value="1"/>
</dbReference>
<evidence type="ECO:0000259" key="8">
    <source>
        <dbReference type="Pfam" id="PF17921"/>
    </source>
</evidence>
<name>A0ABQ5HQB5_9ASTR</name>
<dbReference type="Proteomes" id="UP001151760">
    <property type="component" value="Unassembled WGS sequence"/>
</dbReference>
<dbReference type="GO" id="GO:0003964">
    <property type="term" value="F:RNA-directed DNA polymerase activity"/>
    <property type="evidence" value="ECO:0007669"/>
    <property type="project" value="UniProtKB-KW"/>
</dbReference>
<dbReference type="Gene3D" id="3.30.420.10">
    <property type="entry name" value="Ribonuclease H-like superfamily/Ribonuclease H"/>
    <property type="match status" value="1"/>
</dbReference>
<keyword evidence="2" id="KW-0548">Nucleotidyltransferase</keyword>
<evidence type="ECO:0000259" key="7">
    <source>
        <dbReference type="Pfam" id="PF17917"/>
    </source>
</evidence>
<dbReference type="PANTHER" id="PTHR37984">
    <property type="entry name" value="PROTEIN CBG26694"/>
    <property type="match status" value="1"/>
</dbReference>
<evidence type="ECO:0000313" key="9">
    <source>
        <dbReference type="EMBL" id="GJT89870.1"/>
    </source>
</evidence>
<evidence type="ECO:0000256" key="4">
    <source>
        <dbReference type="ARBA" id="ARBA00022759"/>
    </source>
</evidence>
<dbReference type="Pfam" id="PF17921">
    <property type="entry name" value="Integrase_H2C2"/>
    <property type="match status" value="1"/>
</dbReference>
<dbReference type="InterPro" id="IPR036397">
    <property type="entry name" value="RNaseH_sf"/>
</dbReference>
<evidence type="ECO:0000256" key="3">
    <source>
        <dbReference type="ARBA" id="ARBA00022722"/>
    </source>
</evidence>
<dbReference type="SUPFAM" id="SSF56672">
    <property type="entry name" value="DNA/RNA polymerases"/>
    <property type="match status" value="1"/>
</dbReference>
<keyword evidence="10" id="KW-1185">Reference proteome</keyword>
<reference evidence="9" key="1">
    <citation type="journal article" date="2022" name="Int. J. Mol. Sci.">
        <title>Draft Genome of Tanacetum Coccineum: Genomic Comparison of Closely Related Tanacetum-Family Plants.</title>
        <authorList>
            <person name="Yamashiro T."/>
            <person name="Shiraishi A."/>
            <person name="Nakayama K."/>
            <person name="Satake H."/>
        </authorList>
    </citation>
    <scope>NUCLEOTIDE SEQUENCE</scope>
</reference>
<dbReference type="EMBL" id="BQNB010019868">
    <property type="protein sequence ID" value="GJT89870.1"/>
    <property type="molecule type" value="Genomic_DNA"/>
</dbReference>
<evidence type="ECO:0000256" key="6">
    <source>
        <dbReference type="ARBA" id="ARBA00022918"/>
    </source>
</evidence>
<feature type="domain" description="Integrase zinc-binding" evidence="8">
    <location>
        <begin position="208"/>
        <end position="263"/>
    </location>
</feature>
<keyword evidence="1" id="KW-0808">Transferase</keyword>
<comment type="caution">
    <text evidence="9">The sequence shown here is derived from an EMBL/GenBank/DDBJ whole genome shotgun (WGS) entry which is preliminary data.</text>
</comment>
<gene>
    <name evidence="9" type="ORF">Tco_1078715</name>
</gene>
<dbReference type="InterPro" id="IPR043502">
    <property type="entry name" value="DNA/RNA_pol_sf"/>
</dbReference>
<keyword evidence="6 9" id="KW-0695">RNA-directed DNA polymerase</keyword>
<evidence type="ECO:0000256" key="2">
    <source>
        <dbReference type="ARBA" id="ARBA00022695"/>
    </source>
</evidence>